<proteinExistence type="predicted"/>
<dbReference type="AlphaFoldDB" id="A0A544QP77"/>
<dbReference type="Pfam" id="PF04326">
    <property type="entry name" value="SLFN_AlbA_2"/>
    <property type="match status" value="1"/>
</dbReference>
<dbReference type="InterPro" id="IPR038461">
    <property type="entry name" value="Schlafen_AlbA_2_dom_sf"/>
</dbReference>
<evidence type="ECO:0000313" key="2">
    <source>
        <dbReference type="EMBL" id="TQQ80728.1"/>
    </source>
</evidence>
<keyword evidence="2" id="KW-0067">ATP-binding</keyword>
<dbReference type="Proteomes" id="UP000315385">
    <property type="component" value="Unassembled WGS sequence"/>
</dbReference>
<evidence type="ECO:0000259" key="1">
    <source>
        <dbReference type="Pfam" id="PF04326"/>
    </source>
</evidence>
<dbReference type="EMBL" id="SESI01000002">
    <property type="protein sequence ID" value="TQQ80728.1"/>
    <property type="molecule type" value="Genomic_DNA"/>
</dbReference>
<reference evidence="2 3" key="1">
    <citation type="submission" date="2019-02" db="EMBL/GenBank/DDBJ databases">
        <title>Halonotius sp. a new haloqrchaeon isolated from saline water.</title>
        <authorList>
            <person name="Duran-Viseras A."/>
            <person name="Sanchez-Porro C."/>
            <person name="Ventosa A."/>
        </authorList>
    </citation>
    <scope>NUCLEOTIDE SEQUENCE [LARGE SCALE GENOMIC DNA]</scope>
    <source>
        <strain evidence="2 3">F9-27</strain>
    </source>
</reference>
<organism evidence="2 3">
    <name type="scientific">Halonotius roseus</name>
    <dbReference type="NCBI Taxonomy" id="2511997"/>
    <lineage>
        <taxon>Archaea</taxon>
        <taxon>Methanobacteriati</taxon>
        <taxon>Methanobacteriota</taxon>
        <taxon>Stenosarchaea group</taxon>
        <taxon>Halobacteria</taxon>
        <taxon>Halobacteriales</taxon>
        <taxon>Haloferacaceae</taxon>
        <taxon>Halonotius</taxon>
    </lineage>
</organism>
<feature type="domain" description="Schlafen AlbA-2" evidence="1">
    <location>
        <begin position="61"/>
        <end position="188"/>
    </location>
</feature>
<gene>
    <name evidence="2" type="ORF">EWF95_09630</name>
</gene>
<name>A0A544QP77_9EURY</name>
<evidence type="ECO:0000313" key="3">
    <source>
        <dbReference type="Proteomes" id="UP000315385"/>
    </source>
</evidence>
<keyword evidence="3" id="KW-1185">Reference proteome</keyword>
<sequence>MSSTGSIHWSETLHTLLVSASASSNDIVEFIDETVPDGENKLYDNKRQAFIHTDGSDVGKEREFKLLKHICALANTRGEQRYRYLFIGFSDEGGFIGASDWNSKGGEHLVEVDEARVQDLLSDSLDPMPEITRTLIEYNDNKAAVLQIEREDSPPVLFDTSIKSDGGSRTLVKKGVAYIRKGSQSRLMRNSDYRVIIERREDLVNDKINEALQGLSRMVGISSDQLENLDISVTSSDDGVPIDEIVTTEGYSDLNKRLSLSVKEWNSSGELYSSRKVIYKMLKRGEELDLNDEKCEFLAQSSINNNFPPAEWIIAHSEDLGDCLSDFYKNQLNGRMISVFESVNYLMKNEEILRAIADNEDMNFNTSNAEEYIENIQSPVSKKIQQLTSRQNITIAGHDHSIDNLVSSGGPLETGLEEVVDRLISSDEANDRSILRDLEYTRLARHVDSK</sequence>
<dbReference type="GO" id="GO:0005524">
    <property type="term" value="F:ATP binding"/>
    <property type="evidence" value="ECO:0007669"/>
    <property type="project" value="UniProtKB-KW"/>
</dbReference>
<accession>A0A544QP77</accession>
<keyword evidence="2" id="KW-0547">Nucleotide-binding</keyword>
<dbReference type="OrthoDB" id="350634at2157"/>
<dbReference type="RefSeq" id="WP_142443839.1">
    <property type="nucleotide sequence ID" value="NZ_SESI01000002.1"/>
</dbReference>
<comment type="caution">
    <text evidence="2">The sequence shown here is derived from an EMBL/GenBank/DDBJ whole genome shotgun (WGS) entry which is preliminary data.</text>
</comment>
<dbReference type="InterPro" id="IPR007421">
    <property type="entry name" value="Schlafen_AlbA_2_dom"/>
</dbReference>
<dbReference type="Gene3D" id="3.30.950.30">
    <property type="entry name" value="Schlafen, AAA domain"/>
    <property type="match status" value="1"/>
</dbReference>
<protein>
    <submittedName>
        <fullName evidence="2">ATP-binding protein</fullName>
    </submittedName>
</protein>